<sequence>MSASDTKRRRVVVALTGASGSAYGIRLLEMLREVPDVETHLIVSRSARQTLQLETDVPIEQLEASADVVHASQDIGAAVSSGSFRVHAMVVAPCSIKTMSNLAWGNTGELIARAADVALKERRRVVLMLRETPLHAGHIESMLRVTQAGAIVFPPVPAFYNRPRTVADIVDHSVMRCLDLIDVECEAAPRWTETSRRLLSSATRPAPQPFTVACP</sequence>
<dbReference type="AlphaFoldDB" id="A0A556A7Q8"/>
<feature type="binding site" evidence="7">
    <location>
        <begin position="95"/>
        <end position="98"/>
    </location>
    <ligand>
        <name>FMN</name>
        <dbReference type="ChEBI" id="CHEBI:58210"/>
    </ligand>
</feature>
<evidence type="ECO:0000256" key="3">
    <source>
        <dbReference type="ARBA" id="ARBA00022643"/>
    </source>
</evidence>
<keyword evidence="3 7" id="KW-0288">FMN</keyword>
<dbReference type="FunFam" id="3.40.50.1950:FF:000001">
    <property type="entry name" value="Flavin prenyltransferase UbiX"/>
    <property type="match status" value="1"/>
</dbReference>
<evidence type="ECO:0000256" key="1">
    <source>
        <dbReference type="ARBA" id="ARBA00022602"/>
    </source>
</evidence>
<gene>
    <name evidence="7" type="primary">ubiX</name>
    <name evidence="9" type="ORF">FOZ76_25135</name>
</gene>
<comment type="caution">
    <text evidence="9">The sequence shown here is derived from an EMBL/GenBank/DDBJ whole genome shotgun (WGS) entry which is preliminary data.</text>
</comment>
<proteinExistence type="inferred from homology"/>
<keyword evidence="4 7" id="KW-0808">Transferase</keyword>
<dbReference type="EMBL" id="VLTJ01000042">
    <property type="protein sequence ID" value="TSH88919.1"/>
    <property type="molecule type" value="Genomic_DNA"/>
</dbReference>
<evidence type="ECO:0000256" key="4">
    <source>
        <dbReference type="ARBA" id="ARBA00022679"/>
    </source>
</evidence>
<feature type="binding site" evidence="7">
    <location>
        <begin position="17"/>
        <end position="19"/>
    </location>
    <ligand>
        <name>FMN</name>
        <dbReference type="ChEBI" id="CHEBI:58210"/>
    </ligand>
</feature>
<protein>
    <recommendedName>
        <fullName evidence="7">Flavin prenyltransferase UbiX</fullName>
        <ecNumber evidence="7">2.5.1.129</ecNumber>
    </recommendedName>
</protein>
<dbReference type="EC" id="2.5.1.129" evidence="7"/>
<dbReference type="InterPro" id="IPR003382">
    <property type="entry name" value="Flavoprotein"/>
</dbReference>
<comment type="caution">
    <text evidence="7">Lacks conserved residue(s) required for the propagation of feature annotation.</text>
</comment>
<comment type="catalytic activity">
    <reaction evidence="5 7">
        <text>dimethylallyl phosphate + FMNH2 = prenylated FMNH2 + phosphate</text>
        <dbReference type="Rhea" id="RHEA:37743"/>
        <dbReference type="ChEBI" id="CHEBI:43474"/>
        <dbReference type="ChEBI" id="CHEBI:57618"/>
        <dbReference type="ChEBI" id="CHEBI:87467"/>
        <dbReference type="ChEBI" id="CHEBI:88052"/>
        <dbReference type="EC" id="2.5.1.129"/>
    </reaction>
</comment>
<evidence type="ECO:0000259" key="8">
    <source>
        <dbReference type="Pfam" id="PF02441"/>
    </source>
</evidence>
<dbReference type="InterPro" id="IPR036551">
    <property type="entry name" value="Flavin_trans-like"/>
</dbReference>
<comment type="similarity">
    <text evidence="6 7">Belongs to the UbiX/PAD1 family.</text>
</comment>
<reference evidence="9 10" key="1">
    <citation type="submission" date="2019-07" db="EMBL/GenBank/DDBJ databases">
        <title>Qingshengfaniella alkalisoli gen. nov., sp. nov., isolated from saline soil.</title>
        <authorList>
            <person name="Xu L."/>
            <person name="Huang X.-X."/>
            <person name="Sun J.-Q."/>
        </authorList>
    </citation>
    <scope>NUCLEOTIDE SEQUENCE [LARGE SCALE GENOMIC DNA]</scope>
    <source>
        <strain evidence="9 10">DSM 27279</strain>
    </source>
</reference>
<dbReference type="NCBIfam" id="NF004685">
    <property type="entry name" value="PRK06029.1"/>
    <property type="match status" value="1"/>
</dbReference>
<keyword evidence="2 7" id="KW-0285">Flavoprotein</keyword>
<dbReference type="SUPFAM" id="SSF52507">
    <property type="entry name" value="Homo-oligomeric flavin-containing Cys decarboxylases, HFCD"/>
    <property type="match status" value="1"/>
</dbReference>
<dbReference type="OrthoDB" id="9781577at2"/>
<dbReference type="HAMAP" id="MF_01984">
    <property type="entry name" value="ubiX_pad"/>
    <property type="match status" value="1"/>
</dbReference>
<keyword evidence="10" id="KW-1185">Reference proteome</keyword>
<name>A0A556A7Q8_9BURK</name>
<dbReference type="NCBIfam" id="TIGR00421">
    <property type="entry name" value="ubiX_pad"/>
    <property type="match status" value="1"/>
</dbReference>
<evidence type="ECO:0000256" key="7">
    <source>
        <dbReference type="HAMAP-Rule" id="MF_01984"/>
    </source>
</evidence>
<dbReference type="PANTHER" id="PTHR43374">
    <property type="entry name" value="FLAVIN PRENYLTRANSFERASE"/>
    <property type="match status" value="1"/>
</dbReference>
<comment type="function">
    <text evidence="7">Flavin prenyltransferase that catalyzes the synthesis of the prenylated FMN cofactor (prenyl-FMN) for 4-hydroxy-3-polyprenylbenzoic acid decarboxylase UbiD. The prenyltransferase is metal-independent and links a dimethylallyl moiety from dimethylallyl monophosphate (DMAP) to the flavin N5 and C6 atoms of FMN.</text>
</comment>
<dbReference type="GO" id="GO:0016831">
    <property type="term" value="F:carboxy-lyase activity"/>
    <property type="evidence" value="ECO:0007669"/>
    <property type="project" value="TreeGrafter"/>
</dbReference>
<evidence type="ECO:0000313" key="9">
    <source>
        <dbReference type="EMBL" id="TSH88919.1"/>
    </source>
</evidence>
<evidence type="ECO:0000256" key="5">
    <source>
        <dbReference type="ARBA" id="ARBA00050612"/>
    </source>
</evidence>
<accession>A0A556A7Q8</accession>
<dbReference type="RefSeq" id="WP_143951035.1">
    <property type="nucleotide sequence ID" value="NZ_BAABMB010000005.1"/>
</dbReference>
<dbReference type="InterPro" id="IPR004507">
    <property type="entry name" value="UbiX-like"/>
</dbReference>
<feature type="binding site" evidence="7">
    <location>
        <position position="44"/>
    </location>
    <ligand>
        <name>FMN</name>
        <dbReference type="ChEBI" id="CHEBI:58210"/>
    </ligand>
</feature>
<feature type="binding site" evidence="7">
    <location>
        <position position="160"/>
    </location>
    <ligand>
        <name>dimethylallyl phosphate</name>
        <dbReference type="ChEBI" id="CHEBI:88052"/>
    </ligand>
</feature>
<dbReference type="GO" id="GO:0106141">
    <property type="term" value="F:flavin prenyltransferase activity"/>
    <property type="evidence" value="ECO:0007669"/>
    <property type="project" value="UniProtKB-EC"/>
</dbReference>
<feature type="domain" description="Flavoprotein" evidence="8">
    <location>
        <begin position="10"/>
        <end position="175"/>
    </location>
</feature>
<evidence type="ECO:0000256" key="2">
    <source>
        <dbReference type="ARBA" id="ARBA00022630"/>
    </source>
</evidence>
<feature type="binding site" evidence="7">
    <location>
        <position position="130"/>
    </location>
    <ligand>
        <name>FMN</name>
        <dbReference type="ChEBI" id="CHEBI:58210"/>
    </ligand>
</feature>
<organism evidence="9 10">
    <name type="scientific">Verticiella sediminum</name>
    <dbReference type="NCBI Taxonomy" id="1247510"/>
    <lineage>
        <taxon>Bacteria</taxon>
        <taxon>Pseudomonadati</taxon>
        <taxon>Pseudomonadota</taxon>
        <taxon>Betaproteobacteria</taxon>
        <taxon>Burkholderiales</taxon>
        <taxon>Alcaligenaceae</taxon>
        <taxon>Verticiella</taxon>
    </lineage>
</organism>
<dbReference type="PANTHER" id="PTHR43374:SF1">
    <property type="entry name" value="FLAVIN PRENYLTRANSFERASE PAD1, MITOCHONDRIAL"/>
    <property type="match status" value="1"/>
</dbReference>
<dbReference type="Proteomes" id="UP000318405">
    <property type="component" value="Unassembled WGS sequence"/>
</dbReference>
<feature type="binding site" evidence="7">
    <location>
        <position position="176"/>
    </location>
    <ligand>
        <name>dimethylallyl phosphate</name>
        <dbReference type="ChEBI" id="CHEBI:88052"/>
    </ligand>
</feature>
<evidence type="ECO:0000313" key="10">
    <source>
        <dbReference type="Proteomes" id="UP000318405"/>
    </source>
</evidence>
<dbReference type="Gene3D" id="3.40.50.1950">
    <property type="entry name" value="Flavin prenyltransferase-like"/>
    <property type="match status" value="1"/>
</dbReference>
<dbReference type="Pfam" id="PF02441">
    <property type="entry name" value="Flavoprotein"/>
    <property type="match status" value="1"/>
</dbReference>
<keyword evidence="1 7" id="KW-0637">Prenyltransferase</keyword>
<evidence type="ECO:0000256" key="6">
    <source>
        <dbReference type="ARBA" id="ARBA00060793"/>
    </source>
</evidence>